<organism evidence="1 2">
    <name type="scientific">Paenibacillus rigui</name>
    <dbReference type="NCBI Taxonomy" id="554312"/>
    <lineage>
        <taxon>Bacteria</taxon>
        <taxon>Bacillati</taxon>
        <taxon>Bacillota</taxon>
        <taxon>Bacilli</taxon>
        <taxon>Bacillales</taxon>
        <taxon>Paenibacillaceae</taxon>
        <taxon>Paenibacillus</taxon>
    </lineage>
</organism>
<dbReference type="EMBL" id="NMQW01000002">
    <property type="protein sequence ID" value="OXM87888.1"/>
    <property type="molecule type" value="Genomic_DNA"/>
</dbReference>
<dbReference type="SUPFAM" id="SSF52540">
    <property type="entry name" value="P-loop containing nucleoside triphosphate hydrolases"/>
    <property type="match status" value="1"/>
</dbReference>
<dbReference type="PANTHER" id="PTHR13696">
    <property type="entry name" value="P-LOOP CONTAINING NUCLEOSIDE TRIPHOSPHATE HYDROLASE"/>
    <property type="match status" value="1"/>
</dbReference>
<proteinExistence type="predicted"/>
<dbReference type="InterPro" id="IPR027417">
    <property type="entry name" value="P-loop_NTPase"/>
</dbReference>
<dbReference type="Proteomes" id="UP000215509">
    <property type="component" value="Unassembled WGS sequence"/>
</dbReference>
<accession>A0A229UWT2</accession>
<dbReference type="Gene3D" id="3.40.50.10850">
    <property type="entry name" value="Ntrc-like two-domain protein"/>
    <property type="match status" value="1"/>
</dbReference>
<comment type="caution">
    <text evidence="1">The sequence shown here is derived from an EMBL/GenBank/DDBJ whole genome shotgun (WGS) entry which is preliminary data.</text>
</comment>
<keyword evidence="2" id="KW-1185">Reference proteome</keyword>
<gene>
    <name evidence="1" type="ORF">CF651_01915</name>
</gene>
<dbReference type="RefSeq" id="WP_094013138.1">
    <property type="nucleotide sequence ID" value="NZ_NMQW01000002.1"/>
</dbReference>
<dbReference type="PANTHER" id="PTHR13696:SF99">
    <property type="entry name" value="COBYRINIC ACID AC-DIAMIDE SYNTHASE"/>
    <property type="match status" value="1"/>
</dbReference>
<dbReference type="Gene3D" id="3.40.50.300">
    <property type="entry name" value="P-loop containing nucleotide triphosphate hydrolases"/>
    <property type="match status" value="1"/>
</dbReference>
<reference evidence="1 2" key="1">
    <citation type="submission" date="2017-07" db="EMBL/GenBank/DDBJ databases">
        <title>Genome sequencing and assembly of Paenibacillus rigui.</title>
        <authorList>
            <person name="Mayilraj S."/>
        </authorList>
    </citation>
    <scope>NUCLEOTIDE SEQUENCE [LARGE SCALE GENOMIC DNA]</scope>
    <source>
        <strain evidence="1 2">JCM 16352</strain>
    </source>
</reference>
<evidence type="ECO:0000313" key="1">
    <source>
        <dbReference type="EMBL" id="OXM87888.1"/>
    </source>
</evidence>
<dbReference type="InterPro" id="IPR050678">
    <property type="entry name" value="DNA_Partitioning_ATPase"/>
</dbReference>
<sequence>MGKMRLVVVDEDPYFIEMFSAYIRSSEYGQTFTFTAFSIKERGFAFIDKAVEPYILLVHEGLMPLPDKVFQQQLGCLILLSDTAAATDILEYPVLCKYQPLNLLLSHMISHYNEYSSKRMITGNRASQVISLYSAAGGTGKTLTAVHLARELVMQGRKVFYLNLEQLPSLSWMEPGEAGPENHLARMLYYGKTDPKLQMARIERYKRKHRVMGFDYFPGGFEPKEVEHMSEQDTETLIHSIWKSGAYDYLLIDLDSCMVPRVNASLNQSDRIIWLALDDRIHLDKLKLRWRQWGEGSPTGAGKGPAAVQLIVNKFNGSLRTAATEWPLPIAGYLPYIPEWKACGTVENVQIRCAFSEKIAEWPWVTSTSAKEKAHGLG</sequence>
<dbReference type="AlphaFoldDB" id="A0A229UWT2"/>
<evidence type="ECO:0008006" key="3">
    <source>
        <dbReference type="Google" id="ProtNLM"/>
    </source>
</evidence>
<protein>
    <recommendedName>
        <fullName evidence="3">AAA domain-containing protein</fullName>
    </recommendedName>
</protein>
<dbReference type="OrthoDB" id="3035369at2"/>
<name>A0A229UWT2_9BACL</name>
<evidence type="ECO:0000313" key="2">
    <source>
        <dbReference type="Proteomes" id="UP000215509"/>
    </source>
</evidence>